<organism evidence="2 3">
    <name type="scientific">Streptomyces liliifuscus</name>
    <dbReference type="NCBI Taxonomy" id="2797636"/>
    <lineage>
        <taxon>Bacteria</taxon>
        <taxon>Bacillati</taxon>
        <taxon>Actinomycetota</taxon>
        <taxon>Actinomycetes</taxon>
        <taxon>Kitasatosporales</taxon>
        <taxon>Streptomycetaceae</taxon>
        <taxon>Streptomyces</taxon>
    </lineage>
</organism>
<dbReference type="EMBL" id="CP066831">
    <property type="protein sequence ID" value="QQM38317.1"/>
    <property type="molecule type" value="Genomic_DNA"/>
</dbReference>
<evidence type="ECO:0000313" key="2">
    <source>
        <dbReference type="EMBL" id="QQM38317.1"/>
    </source>
</evidence>
<gene>
    <name evidence="2" type="ORF">JEQ17_01685</name>
</gene>
<reference evidence="2 3" key="1">
    <citation type="submission" date="2020-12" db="EMBL/GenBank/DDBJ databases">
        <title>A novel species.</title>
        <authorList>
            <person name="Li K."/>
        </authorList>
    </citation>
    <scope>NUCLEOTIDE SEQUENCE [LARGE SCALE GENOMIC DNA]</scope>
    <source>
        <strain evidence="2 3">ZYC-3</strain>
    </source>
</reference>
<proteinExistence type="predicted"/>
<sequence length="88" mass="9386">MRIRGVVACLAAVALGAGIPATAAASAESMEGGTAAAHVADWWVKSPYYSTESVCSNRKEDMARQGFTVRPSKPGCNKVGDWYFEFLI</sequence>
<keyword evidence="1" id="KW-0732">Signal</keyword>
<feature type="signal peptide" evidence="1">
    <location>
        <begin position="1"/>
        <end position="23"/>
    </location>
</feature>
<feature type="chain" id="PRO_5032418419" description="Secreted protein" evidence="1">
    <location>
        <begin position="24"/>
        <end position="88"/>
    </location>
</feature>
<dbReference type="Proteomes" id="UP000595636">
    <property type="component" value="Chromosome"/>
</dbReference>
<accession>A0A7T7HZQ7</accession>
<evidence type="ECO:0000313" key="3">
    <source>
        <dbReference type="Proteomes" id="UP000595636"/>
    </source>
</evidence>
<evidence type="ECO:0008006" key="4">
    <source>
        <dbReference type="Google" id="ProtNLM"/>
    </source>
</evidence>
<protein>
    <recommendedName>
        <fullName evidence="4">Secreted protein</fullName>
    </recommendedName>
</protein>
<name>A0A7T7HZQ7_9ACTN</name>
<dbReference type="RefSeq" id="WP_200393486.1">
    <property type="nucleotide sequence ID" value="NZ_CP066831.1"/>
</dbReference>
<dbReference type="AlphaFoldDB" id="A0A7T7HZQ7"/>
<keyword evidence="3" id="KW-1185">Reference proteome</keyword>
<evidence type="ECO:0000256" key="1">
    <source>
        <dbReference type="SAM" id="SignalP"/>
    </source>
</evidence>
<dbReference type="KEGG" id="slf:JEQ17_01685"/>